<name>A0A392VYC4_9FABA</name>
<evidence type="ECO:0000313" key="1">
    <source>
        <dbReference type="EMBL" id="MCI91460.1"/>
    </source>
</evidence>
<dbReference type="AlphaFoldDB" id="A0A392VYC4"/>
<comment type="caution">
    <text evidence="1">The sequence shown here is derived from an EMBL/GenBank/DDBJ whole genome shotgun (WGS) entry which is preliminary data.</text>
</comment>
<keyword evidence="2" id="KW-1185">Reference proteome</keyword>
<reference evidence="1 2" key="1">
    <citation type="journal article" date="2018" name="Front. Plant Sci.">
        <title>Red Clover (Trifolium pratense) and Zigzag Clover (T. medium) - A Picture of Genomic Similarities and Differences.</title>
        <authorList>
            <person name="Dluhosova J."/>
            <person name="Istvanek J."/>
            <person name="Nedelnik J."/>
            <person name="Repkova J."/>
        </authorList>
    </citation>
    <scope>NUCLEOTIDE SEQUENCE [LARGE SCALE GENOMIC DNA]</scope>
    <source>
        <strain evidence="2">cv. 10/8</strain>
        <tissue evidence="1">Leaf</tissue>
    </source>
</reference>
<organism evidence="1 2">
    <name type="scientific">Trifolium medium</name>
    <dbReference type="NCBI Taxonomy" id="97028"/>
    <lineage>
        <taxon>Eukaryota</taxon>
        <taxon>Viridiplantae</taxon>
        <taxon>Streptophyta</taxon>
        <taxon>Embryophyta</taxon>
        <taxon>Tracheophyta</taxon>
        <taxon>Spermatophyta</taxon>
        <taxon>Magnoliopsida</taxon>
        <taxon>eudicotyledons</taxon>
        <taxon>Gunneridae</taxon>
        <taxon>Pentapetalae</taxon>
        <taxon>rosids</taxon>
        <taxon>fabids</taxon>
        <taxon>Fabales</taxon>
        <taxon>Fabaceae</taxon>
        <taxon>Papilionoideae</taxon>
        <taxon>50 kb inversion clade</taxon>
        <taxon>NPAAA clade</taxon>
        <taxon>Hologalegina</taxon>
        <taxon>IRL clade</taxon>
        <taxon>Trifolieae</taxon>
        <taxon>Trifolium</taxon>
    </lineage>
</organism>
<accession>A0A392VYC4</accession>
<dbReference type="EMBL" id="LXQA011272442">
    <property type="protein sequence ID" value="MCI91460.1"/>
    <property type="molecule type" value="Genomic_DNA"/>
</dbReference>
<evidence type="ECO:0000313" key="2">
    <source>
        <dbReference type="Proteomes" id="UP000265520"/>
    </source>
</evidence>
<dbReference type="Proteomes" id="UP000265520">
    <property type="component" value="Unassembled WGS sequence"/>
</dbReference>
<sequence>SGTESDERAMAQKLKQRTSKETFKKHLKDFSKDKSSENIIDDSFKTHNIPGITIPLTTILSEPNPP</sequence>
<proteinExistence type="predicted"/>
<protein>
    <submittedName>
        <fullName evidence="1">Uncharacterized protein</fullName>
    </submittedName>
</protein>
<feature type="non-terminal residue" evidence="1">
    <location>
        <position position="1"/>
    </location>
</feature>